<dbReference type="AlphaFoldDB" id="A0A2Z4Y9L7"/>
<feature type="region of interest" description="Disordered" evidence="1">
    <location>
        <begin position="22"/>
        <end position="75"/>
    </location>
</feature>
<accession>A0A2Z4Y9L7</accession>
<dbReference type="KEGG" id="schv:BRCON_2867"/>
<evidence type="ECO:0000313" key="2">
    <source>
        <dbReference type="EMBL" id="AXA37609.1"/>
    </source>
</evidence>
<organism evidence="2 3">
    <name type="scientific">Sumerlaea chitinivorans</name>
    <dbReference type="NCBI Taxonomy" id="2250252"/>
    <lineage>
        <taxon>Bacteria</taxon>
        <taxon>Candidatus Sumerlaeota</taxon>
        <taxon>Candidatus Sumerlaeia</taxon>
        <taxon>Candidatus Sumerlaeales</taxon>
        <taxon>Candidatus Sumerlaeaceae</taxon>
        <taxon>Candidatus Sumerlaea</taxon>
    </lineage>
</organism>
<name>A0A2Z4Y9L7_SUMC1</name>
<dbReference type="EMBL" id="CP030759">
    <property type="protein sequence ID" value="AXA37609.1"/>
    <property type="molecule type" value="Genomic_DNA"/>
</dbReference>
<sequence>MSFFCFFPLDRDKAEFVLSPSSRAGAEDLQAEAEEEAPGFSASTSSMPSSATGQELRSGTFTYGGALPPVSRDSP</sequence>
<reference evidence="2 3" key="1">
    <citation type="submission" date="2018-05" db="EMBL/GenBank/DDBJ databases">
        <title>A metagenomic window into the 2 km-deep terrestrial subsurface aquifer revealed taxonomically and functionally diverse microbial community comprising novel uncultured bacterial lineages.</title>
        <authorList>
            <person name="Kadnikov V.V."/>
            <person name="Mardanov A.V."/>
            <person name="Beletsky A.V."/>
            <person name="Banks D."/>
            <person name="Pimenov N.V."/>
            <person name="Frank Y.A."/>
            <person name="Karnachuk O.V."/>
            <person name="Ravin N.V."/>
        </authorList>
    </citation>
    <scope>NUCLEOTIDE SEQUENCE [LARGE SCALE GENOMIC DNA]</scope>
    <source>
        <strain evidence="2">BY</strain>
    </source>
</reference>
<evidence type="ECO:0000256" key="1">
    <source>
        <dbReference type="SAM" id="MobiDB-lite"/>
    </source>
</evidence>
<gene>
    <name evidence="2" type="ORF">BRCON_2867</name>
</gene>
<dbReference type="Proteomes" id="UP000262583">
    <property type="component" value="Chromosome"/>
</dbReference>
<proteinExistence type="predicted"/>
<evidence type="ECO:0000313" key="3">
    <source>
        <dbReference type="Proteomes" id="UP000262583"/>
    </source>
</evidence>
<protein>
    <submittedName>
        <fullName evidence="2">Uncharacterized protein</fullName>
    </submittedName>
</protein>
<feature type="compositionally biased region" description="Low complexity" evidence="1">
    <location>
        <begin position="41"/>
        <end position="52"/>
    </location>
</feature>